<dbReference type="AlphaFoldDB" id="A0A2S9SSQ3"/>
<protein>
    <submittedName>
        <fullName evidence="2">Transcriptional regulator</fullName>
    </submittedName>
</protein>
<dbReference type="CDD" id="cd00093">
    <property type="entry name" value="HTH_XRE"/>
    <property type="match status" value="1"/>
</dbReference>
<accession>A0A2S9SSQ3</accession>
<evidence type="ECO:0000313" key="3">
    <source>
        <dbReference type="Proteomes" id="UP000238649"/>
    </source>
</evidence>
<proteinExistence type="predicted"/>
<dbReference type="SUPFAM" id="SSF47413">
    <property type="entry name" value="lambda repressor-like DNA-binding domains"/>
    <property type="match status" value="1"/>
</dbReference>
<dbReference type="InterPro" id="IPR001387">
    <property type="entry name" value="Cro/C1-type_HTH"/>
</dbReference>
<comment type="caution">
    <text evidence="2">The sequence shown here is derived from an EMBL/GenBank/DDBJ whole genome shotgun (WGS) entry which is preliminary data.</text>
</comment>
<dbReference type="Pfam" id="PF01381">
    <property type="entry name" value="HTH_3"/>
    <property type="match status" value="1"/>
</dbReference>
<reference evidence="2 3" key="1">
    <citation type="submission" date="2017-09" db="EMBL/GenBank/DDBJ databases">
        <title>Reassesment of A. cryaerophilus.</title>
        <authorList>
            <person name="Perez-Cataluna A."/>
            <person name="Collado L."/>
            <person name="Salgado O."/>
            <person name="Lefinanco V."/>
            <person name="Figueras M.J."/>
        </authorList>
    </citation>
    <scope>NUCLEOTIDE SEQUENCE [LARGE SCALE GENOMIC DNA]</scope>
    <source>
        <strain evidence="2 3">LMG 9871</strain>
    </source>
</reference>
<dbReference type="Gene3D" id="1.10.260.40">
    <property type="entry name" value="lambda repressor-like DNA-binding domains"/>
    <property type="match status" value="1"/>
</dbReference>
<dbReference type="InterPro" id="IPR010982">
    <property type="entry name" value="Lambda_DNA-bd_dom_sf"/>
</dbReference>
<evidence type="ECO:0000313" key="2">
    <source>
        <dbReference type="EMBL" id="PRM89601.1"/>
    </source>
</evidence>
<dbReference type="Proteomes" id="UP000238649">
    <property type="component" value="Unassembled WGS sequence"/>
</dbReference>
<gene>
    <name evidence="2" type="ORF">CJ671_06720</name>
</gene>
<dbReference type="PROSITE" id="PS50943">
    <property type="entry name" value="HTH_CROC1"/>
    <property type="match status" value="1"/>
</dbReference>
<sequence>MKGKILTLTELANEIKTLRKEKSWTQDDLENYSGITKRTISKIENGFVDEVGIKKVEIILDLLGVELSLRPKGRPRTFEELQEELKNAK</sequence>
<dbReference type="EMBL" id="NXGH01000017">
    <property type="protein sequence ID" value="PRM89601.1"/>
    <property type="molecule type" value="Genomic_DNA"/>
</dbReference>
<feature type="domain" description="HTH cro/C1-type" evidence="1">
    <location>
        <begin position="15"/>
        <end position="70"/>
    </location>
</feature>
<evidence type="ECO:0000259" key="1">
    <source>
        <dbReference type="PROSITE" id="PS50943"/>
    </source>
</evidence>
<name>A0A2S9SSQ3_9BACT</name>
<dbReference type="GO" id="GO:0003677">
    <property type="term" value="F:DNA binding"/>
    <property type="evidence" value="ECO:0007669"/>
    <property type="project" value="InterPro"/>
</dbReference>
<organism evidence="2 3">
    <name type="scientific">Aliarcobacter cryaerophilus</name>
    <dbReference type="NCBI Taxonomy" id="28198"/>
    <lineage>
        <taxon>Bacteria</taxon>
        <taxon>Pseudomonadati</taxon>
        <taxon>Campylobacterota</taxon>
        <taxon>Epsilonproteobacteria</taxon>
        <taxon>Campylobacterales</taxon>
        <taxon>Arcobacteraceae</taxon>
        <taxon>Aliarcobacter</taxon>
    </lineage>
</organism>
<dbReference type="OrthoDB" id="3035529at2"/>
<dbReference type="SMART" id="SM00530">
    <property type="entry name" value="HTH_XRE"/>
    <property type="match status" value="1"/>
</dbReference>